<evidence type="ECO:0000313" key="4">
    <source>
        <dbReference type="Proteomes" id="UP000230233"/>
    </source>
</evidence>
<sequence length="353" mass="40354">MKHLKRNLTLKYNNKALKCCQNVLILLIAFYFILLCLTPMTFSSFMASGYDQFMRYEPIENLANRWKRTVGEAEISEVEESEIYGEEETAISEEEESGISEEEESSEKFLFGEKAKKKAEAKFLLGLFVGVSIVVMIIIHGLSMAGRTIRLKSPKLGCVPIRPFLIFISFLGILGAPSLLITKQCTTTTIISCAMGIAFNGCLFYGALKYNDKALWYCEKLLILSMMLWFLIFCFTPVFVTSLIASDYYKYKKAEISGSPLKIHADEEETTVKQTRIDFFDMKSFSEIARKIPERQNKTKAEDKFASGFVAGQIVVFMIVFSALYIYMVYVMIKRLRKFIAGRREIDENEFLA</sequence>
<feature type="transmembrane region" description="Helical" evidence="2">
    <location>
        <begin position="123"/>
        <end position="143"/>
    </location>
</feature>
<dbReference type="PANTHER" id="PTHR35013">
    <property type="entry name" value="PROTEIN CBG22618-RELATED"/>
    <property type="match status" value="1"/>
</dbReference>
<feature type="compositionally biased region" description="Acidic residues" evidence="1">
    <location>
        <begin position="83"/>
        <end position="105"/>
    </location>
</feature>
<organism evidence="3 4">
    <name type="scientific">Caenorhabditis nigoni</name>
    <dbReference type="NCBI Taxonomy" id="1611254"/>
    <lineage>
        <taxon>Eukaryota</taxon>
        <taxon>Metazoa</taxon>
        <taxon>Ecdysozoa</taxon>
        <taxon>Nematoda</taxon>
        <taxon>Chromadorea</taxon>
        <taxon>Rhabditida</taxon>
        <taxon>Rhabditina</taxon>
        <taxon>Rhabditomorpha</taxon>
        <taxon>Rhabditoidea</taxon>
        <taxon>Rhabditidae</taxon>
        <taxon>Peloderinae</taxon>
        <taxon>Caenorhabditis</taxon>
    </lineage>
</organism>
<dbReference type="InterPro" id="IPR024483">
    <property type="entry name" value="Glam1"/>
</dbReference>
<dbReference type="Pfam" id="PF10912">
    <property type="entry name" value="Glam1"/>
    <property type="match status" value="2"/>
</dbReference>
<feature type="transmembrane region" description="Helical" evidence="2">
    <location>
        <begin position="310"/>
        <end position="333"/>
    </location>
</feature>
<comment type="caution">
    <text evidence="3">The sequence shown here is derived from an EMBL/GenBank/DDBJ whole genome shotgun (WGS) entry which is preliminary data.</text>
</comment>
<protein>
    <submittedName>
        <fullName evidence="3">Uncharacterized protein</fullName>
    </submittedName>
</protein>
<dbReference type="AlphaFoldDB" id="A0A2G5TQA4"/>
<accession>A0A2G5TQA4</accession>
<name>A0A2G5TQA4_9PELO</name>
<proteinExistence type="predicted"/>
<feature type="transmembrane region" description="Helical" evidence="2">
    <location>
        <begin position="188"/>
        <end position="208"/>
    </location>
</feature>
<reference evidence="4" key="1">
    <citation type="submission" date="2017-10" db="EMBL/GenBank/DDBJ databases">
        <title>Rapid genome shrinkage in a self-fertile nematode reveals novel sperm competition proteins.</title>
        <authorList>
            <person name="Yin D."/>
            <person name="Schwarz E.M."/>
            <person name="Thomas C.G."/>
            <person name="Felde R.L."/>
            <person name="Korf I.F."/>
            <person name="Cutter A.D."/>
            <person name="Schartner C.M."/>
            <person name="Ralston E.J."/>
            <person name="Meyer B.J."/>
            <person name="Haag E.S."/>
        </authorList>
    </citation>
    <scope>NUCLEOTIDE SEQUENCE [LARGE SCALE GENOMIC DNA]</scope>
    <source>
        <strain evidence="4">JU1422</strain>
    </source>
</reference>
<dbReference type="PANTHER" id="PTHR35013:SF3">
    <property type="entry name" value="TRANSMEMBRANE PROTEIN"/>
    <property type="match status" value="1"/>
</dbReference>
<feature type="transmembrane region" description="Helical" evidence="2">
    <location>
        <begin position="220"/>
        <end position="245"/>
    </location>
</feature>
<feature type="region of interest" description="Disordered" evidence="1">
    <location>
        <begin position="83"/>
        <end position="106"/>
    </location>
</feature>
<evidence type="ECO:0000256" key="2">
    <source>
        <dbReference type="SAM" id="Phobius"/>
    </source>
</evidence>
<keyword evidence="2" id="KW-1133">Transmembrane helix</keyword>
<dbReference type="Proteomes" id="UP000230233">
    <property type="component" value="Chromosome V"/>
</dbReference>
<keyword evidence="2" id="KW-0472">Membrane</keyword>
<gene>
    <name evidence="3" type="primary">Cnig_chr_V.g21038</name>
    <name evidence="3" type="ORF">B9Z55_021038</name>
</gene>
<keyword evidence="4" id="KW-1185">Reference proteome</keyword>
<keyword evidence="2" id="KW-0812">Transmembrane</keyword>
<feature type="transmembrane region" description="Helical" evidence="2">
    <location>
        <begin position="164"/>
        <end position="182"/>
    </location>
</feature>
<evidence type="ECO:0000313" key="3">
    <source>
        <dbReference type="EMBL" id="PIC29477.1"/>
    </source>
</evidence>
<evidence type="ECO:0000256" key="1">
    <source>
        <dbReference type="SAM" id="MobiDB-lite"/>
    </source>
</evidence>
<feature type="transmembrane region" description="Helical" evidence="2">
    <location>
        <begin position="21"/>
        <end position="42"/>
    </location>
</feature>
<dbReference type="EMBL" id="PDUG01000005">
    <property type="protein sequence ID" value="PIC29477.1"/>
    <property type="molecule type" value="Genomic_DNA"/>
</dbReference>